<name>A0ABU2LWY6_9ACTN</name>
<organism evidence="3 4">
    <name type="scientific">Streptomyces millisiae</name>
    <dbReference type="NCBI Taxonomy" id="3075542"/>
    <lineage>
        <taxon>Bacteria</taxon>
        <taxon>Bacillati</taxon>
        <taxon>Actinomycetota</taxon>
        <taxon>Actinomycetes</taxon>
        <taxon>Kitasatosporales</taxon>
        <taxon>Streptomycetaceae</taxon>
        <taxon>Streptomyces</taxon>
    </lineage>
</organism>
<dbReference type="GO" id="GO:0005524">
    <property type="term" value="F:ATP binding"/>
    <property type="evidence" value="ECO:0007669"/>
    <property type="project" value="UniProtKB-KW"/>
</dbReference>
<dbReference type="SUPFAM" id="SSF55874">
    <property type="entry name" value="ATPase domain of HSP90 chaperone/DNA topoisomerase II/histidine kinase"/>
    <property type="match status" value="1"/>
</dbReference>
<dbReference type="PANTHER" id="PTHR35526:SF3">
    <property type="entry name" value="ANTI-SIGMA-F FACTOR RSBW"/>
    <property type="match status" value="1"/>
</dbReference>
<evidence type="ECO:0000313" key="3">
    <source>
        <dbReference type="EMBL" id="MDT0321553.1"/>
    </source>
</evidence>
<evidence type="ECO:0000256" key="1">
    <source>
        <dbReference type="ARBA" id="ARBA00022527"/>
    </source>
</evidence>
<dbReference type="EMBL" id="JAVREM010000042">
    <property type="protein sequence ID" value="MDT0321553.1"/>
    <property type="molecule type" value="Genomic_DNA"/>
</dbReference>
<accession>A0ABU2LWY6</accession>
<dbReference type="CDD" id="cd16936">
    <property type="entry name" value="HATPase_RsbW-like"/>
    <property type="match status" value="1"/>
</dbReference>
<dbReference type="Proteomes" id="UP001183420">
    <property type="component" value="Unassembled WGS sequence"/>
</dbReference>
<keyword evidence="4" id="KW-1185">Reference proteome</keyword>
<keyword evidence="1" id="KW-0418">Kinase</keyword>
<gene>
    <name evidence="3" type="ORF">RNC47_24795</name>
</gene>
<proteinExistence type="predicted"/>
<evidence type="ECO:0000259" key="2">
    <source>
        <dbReference type="Pfam" id="PF13581"/>
    </source>
</evidence>
<keyword evidence="1" id="KW-0723">Serine/threonine-protein kinase</keyword>
<dbReference type="InterPro" id="IPR036890">
    <property type="entry name" value="HATPase_C_sf"/>
</dbReference>
<evidence type="ECO:0000313" key="4">
    <source>
        <dbReference type="Proteomes" id="UP001183420"/>
    </source>
</evidence>
<dbReference type="RefSeq" id="WP_311601775.1">
    <property type="nucleotide sequence ID" value="NZ_JAVREM010000042.1"/>
</dbReference>
<comment type="caution">
    <text evidence="3">The sequence shown here is derived from an EMBL/GenBank/DDBJ whole genome shotgun (WGS) entry which is preliminary data.</text>
</comment>
<dbReference type="PANTHER" id="PTHR35526">
    <property type="entry name" value="ANTI-SIGMA-F FACTOR RSBW-RELATED"/>
    <property type="match status" value="1"/>
</dbReference>
<protein>
    <submittedName>
        <fullName evidence="3">ATP-binding protein</fullName>
    </submittedName>
</protein>
<dbReference type="Gene3D" id="3.30.565.10">
    <property type="entry name" value="Histidine kinase-like ATPase, C-terminal domain"/>
    <property type="match status" value="1"/>
</dbReference>
<keyword evidence="3" id="KW-0547">Nucleotide-binding</keyword>
<dbReference type="Pfam" id="PF13581">
    <property type="entry name" value="HATPase_c_2"/>
    <property type="match status" value="1"/>
</dbReference>
<dbReference type="InterPro" id="IPR003594">
    <property type="entry name" value="HATPase_dom"/>
</dbReference>
<keyword evidence="3" id="KW-0067">ATP-binding</keyword>
<feature type="domain" description="Histidine kinase/HSP90-like ATPase" evidence="2">
    <location>
        <begin position="24"/>
        <end position="140"/>
    </location>
</feature>
<keyword evidence="1" id="KW-0808">Transferase</keyword>
<sequence>MHATRRNPNNSEQPLCSAEFAILFSSTPRGARLARLLTVERLNAWGIPYGCTHSDTLAVLVAELATNAVCHGKVHGRDFRLRMVLGGGLVRVEVSDARGEARPVPHEPDPESGSGRGLLLVEALAARWGVTDRPPGKTVWCEYELTSRR</sequence>
<reference evidence="4" key="1">
    <citation type="submission" date="2023-07" db="EMBL/GenBank/DDBJ databases">
        <title>30 novel species of actinomycetes from the DSMZ collection.</title>
        <authorList>
            <person name="Nouioui I."/>
        </authorList>
    </citation>
    <scope>NUCLEOTIDE SEQUENCE [LARGE SCALE GENOMIC DNA]</scope>
    <source>
        <strain evidence="4">DSM 44918</strain>
    </source>
</reference>
<dbReference type="InterPro" id="IPR050267">
    <property type="entry name" value="Anti-sigma-factor_SerPK"/>
</dbReference>